<dbReference type="Pfam" id="PF03169">
    <property type="entry name" value="OPT"/>
    <property type="match status" value="1"/>
</dbReference>
<evidence type="ECO:0000256" key="8">
    <source>
        <dbReference type="ARBA" id="ARBA00023136"/>
    </source>
</evidence>
<feature type="transmembrane region" description="Helical" evidence="10">
    <location>
        <begin position="233"/>
        <end position="253"/>
    </location>
</feature>
<feature type="transmembrane region" description="Helical" evidence="10">
    <location>
        <begin position="335"/>
        <end position="361"/>
    </location>
</feature>
<dbReference type="OrthoDB" id="9986677at2759"/>
<protein>
    <recommendedName>
        <fullName evidence="13">OPT family small oligopeptide transporter</fullName>
    </recommendedName>
</protein>
<feature type="transmembrane region" description="Helical" evidence="10">
    <location>
        <begin position="596"/>
        <end position="613"/>
    </location>
</feature>
<evidence type="ECO:0000256" key="7">
    <source>
        <dbReference type="ARBA" id="ARBA00022989"/>
    </source>
</evidence>
<comment type="similarity">
    <text evidence="2">Belongs to the oligopeptide OPT transporter family.</text>
</comment>
<sequence>MSDFNEKMDGVIVRSNETDSGSDDFEKKAYNVRVTTVTDEEKIRVAERLATAGKDVEDVIDGPAAEFILEKLQSMTVDESLVVLREALDYHDDDLNFPTETLEKIKLLLQGQEASQMDAETYELDLKLEATLMKYHSPYPEVRAICDPTDDPTTPAETIRAYFLGIFWVAVGGFINEFFSLRQPTLSLQSAVLQILLYPCGKFLQYALPDWGFTFRGTRHSLNPGPWTYKEQMFSTIMVNVASGGSNFMGYVVTLKLDMFFGQKWVSFGFMFLMNFSTQFFGFGLAGMLRRWCVYPTKAVWPTVLPTLALNRALLMRDDRRSIHGWTMSKYKFFFIVFAASFLYFFVPSFLFTALSVFNWITWIAPKNTVLAIVTGSYLGLGFNPLTTFDWSVINYSTPLVVPFFSTLNRYIGTIIGGLLMLGLYWKNYKWTGYLPINSNNVYDHTATIYNLTKIVKPDSTLDEDKYKLYSPPYISMGNLLTTGSTFALYTLAFAYMLLTDWKMLSEAFRGFWKGIRNRKSSNYEMYNDPMSKMMSVYPEVPDWWFVAVFVISIVFGIVAFTVYPTSAPVWGMIVIVLISTVIMVPSALIYSVTGYQLFTSSLSTLIAGYMIPNNGIANMMCRVYGYNTDEQAEGFVSDQKMAHYAKLPPRAVFRGQIIATLVQTFVTVGAIQFLINSVSDLCSPTQASHFVCTFPHSLYSASLLFGVVGPVRTFNQLYPVLKYSFLIGAIAAIPCYALRRLFPRKMKYVHPVLILTGISRWGSTYNLSYYTPAMYFSFIFMFFIRRRYLSWWTKYNYILTSGLSAGVAFSGILIFVSLTLPKVHLTWWGNTVSTAGVDGARKAALFTLPKGATFGLPAGSFE</sequence>
<dbReference type="GO" id="GO:0035673">
    <property type="term" value="F:oligopeptide transmembrane transporter activity"/>
    <property type="evidence" value="ECO:0007669"/>
    <property type="project" value="InterPro"/>
</dbReference>
<keyword evidence="3" id="KW-0813">Transport</keyword>
<feature type="transmembrane region" description="Helical" evidence="10">
    <location>
        <begin position="797"/>
        <end position="821"/>
    </location>
</feature>
<evidence type="ECO:0000256" key="3">
    <source>
        <dbReference type="ARBA" id="ARBA00022448"/>
    </source>
</evidence>
<evidence type="ECO:0000256" key="2">
    <source>
        <dbReference type="ARBA" id="ARBA00008807"/>
    </source>
</evidence>
<keyword evidence="7 10" id="KW-1133">Transmembrane helix</keyword>
<keyword evidence="6" id="KW-0653">Protein transport</keyword>
<feature type="transmembrane region" description="Helical" evidence="10">
    <location>
        <begin position="478"/>
        <end position="499"/>
    </location>
</feature>
<dbReference type="AlphaFoldDB" id="A0A1E3QAM9"/>
<dbReference type="InterPro" id="IPR004648">
    <property type="entry name" value="Oligpept_transpt"/>
</dbReference>
<feature type="transmembrane region" description="Helical" evidence="10">
    <location>
        <begin position="688"/>
        <end position="709"/>
    </location>
</feature>
<evidence type="ECO:0000313" key="12">
    <source>
        <dbReference type="Proteomes" id="UP000094385"/>
    </source>
</evidence>
<evidence type="ECO:0000256" key="5">
    <source>
        <dbReference type="ARBA" id="ARBA00022856"/>
    </source>
</evidence>
<dbReference type="EMBL" id="KV454292">
    <property type="protein sequence ID" value="ODQ74067.1"/>
    <property type="molecule type" value="Genomic_DNA"/>
</dbReference>
<feature type="transmembrane region" description="Helical" evidence="10">
    <location>
        <begin position="721"/>
        <end position="740"/>
    </location>
</feature>
<dbReference type="InterPro" id="IPR004813">
    <property type="entry name" value="OPT"/>
</dbReference>
<evidence type="ECO:0000256" key="10">
    <source>
        <dbReference type="SAM" id="Phobius"/>
    </source>
</evidence>
<evidence type="ECO:0000256" key="9">
    <source>
        <dbReference type="SAM" id="MobiDB-lite"/>
    </source>
</evidence>
<name>A0A1E3QAM9_LIPST</name>
<feature type="transmembrane region" description="Helical" evidence="10">
    <location>
        <begin position="544"/>
        <end position="563"/>
    </location>
</feature>
<feature type="transmembrane region" description="Helical" evidence="10">
    <location>
        <begin position="299"/>
        <end position="315"/>
    </location>
</feature>
<proteinExistence type="inferred from homology"/>
<keyword evidence="8 10" id="KW-0472">Membrane</keyword>
<keyword evidence="4 10" id="KW-0812">Transmembrane</keyword>
<accession>A0A1E3QAM9</accession>
<dbReference type="GO" id="GO:0016020">
    <property type="term" value="C:membrane"/>
    <property type="evidence" value="ECO:0007669"/>
    <property type="project" value="UniProtKB-SubCell"/>
</dbReference>
<dbReference type="PANTHER" id="PTHR22601">
    <property type="entry name" value="ISP4 LIKE PROTEIN"/>
    <property type="match status" value="1"/>
</dbReference>
<evidence type="ECO:0000256" key="1">
    <source>
        <dbReference type="ARBA" id="ARBA00004141"/>
    </source>
</evidence>
<keyword evidence="5" id="KW-0571">Peptide transport</keyword>
<reference evidence="11 12" key="1">
    <citation type="journal article" date="2016" name="Proc. Natl. Acad. Sci. U.S.A.">
        <title>Comparative genomics of biotechnologically important yeasts.</title>
        <authorList>
            <person name="Riley R."/>
            <person name="Haridas S."/>
            <person name="Wolfe K.H."/>
            <person name="Lopes M.R."/>
            <person name="Hittinger C.T."/>
            <person name="Goeker M."/>
            <person name="Salamov A.A."/>
            <person name="Wisecaver J.H."/>
            <person name="Long T.M."/>
            <person name="Calvey C.H."/>
            <person name="Aerts A.L."/>
            <person name="Barry K.W."/>
            <person name="Choi C."/>
            <person name="Clum A."/>
            <person name="Coughlan A.Y."/>
            <person name="Deshpande S."/>
            <person name="Douglass A.P."/>
            <person name="Hanson S.J."/>
            <person name="Klenk H.-P."/>
            <person name="LaButti K.M."/>
            <person name="Lapidus A."/>
            <person name="Lindquist E.A."/>
            <person name="Lipzen A.M."/>
            <person name="Meier-Kolthoff J.P."/>
            <person name="Ohm R.A."/>
            <person name="Otillar R.P."/>
            <person name="Pangilinan J.L."/>
            <person name="Peng Y."/>
            <person name="Rokas A."/>
            <person name="Rosa C.A."/>
            <person name="Scheuner C."/>
            <person name="Sibirny A.A."/>
            <person name="Slot J.C."/>
            <person name="Stielow J.B."/>
            <person name="Sun H."/>
            <person name="Kurtzman C.P."/>
            <person name="Blackwell M."/>
            <person name="Grigoriev I.V."/>
            <person name="Jeffries T.W."/>
        </authorList>
    </citation>
    <scope>NUCLEOTIDE SEQUENCE [LARGE SCALE GENOMIC DNA]</scope>
    <source>
        <strain evidence="11 12">NRRL Y-11557</strain>
    </source>
</reference>
<evidence type="ECO:0000256" key="6">
    <source>
        <dbReference type="ARBA" id="ARBA00022927"/>
    </source>
</evidence>
<dbReference type="GO" id="GO:0015031">
    <property type="term" value="P:protein transport"/>
    <property type="evidence" value="ECO:0007669"/>
    <property type="project" value="UniProtKB-KW"/>
</dbReference>
<dbReference type="NCBIfam" id="TIGR00727">
    <property type="entry name" value="ISP4_OPT"/>
    <property type="match status" value="1"/>
</dbReference>
<feature type="transmembrane region" description="Helical" evidence="10">
    <location>
        <begin position="408"/>
        <end position="426"/>
    </location>
</feature>
<feature type="region of interest" description="Disordered" evidence="9">
    <location>
        <begin position="1"/>
        <end position="24"/>
    </location>
</feature>
<feature type="transmembrane region" description="Helical" evidence="10">
    <location>
        <begin position="652"/>
        <end position="676"/>
    </location>
</feature>
<keyword evidence="12" id="KW-1185">Reference proteome</keyword>
<comment type="subcellular location">
    <subcellularLocation>
        <location evidence="1">Membrane</location>
        <topology evidence="1">Multi-pass membrane protein</topology>
    </subcellularLocation>
</comment>
<feature type="transmembrane region" description="Helical" evidence="10">
    <location>
        <begin position="265"/>
        <end position="287"/>
    </location>
</feature>
<feature type="transmembrane region" description="Helical" evidence="10">
    <location>
        <begin position="191"/>
        <end position="208"/>
    </location>
</feature>
<evidence type="ECO:0000313" key="11">
    <source>
        <dbReference type="EMBL" id="ODQ74067.1"/>
    </source>
</evidence>
<organism evidence="11 12">
    <name type="scientific">Lipomyces starkeyi NRRL Y-11557</name>
    <dbReference type="NCBI Taxonomy" id="675824"/>
    <lineage>
        <taxon>Eukaryota</taxon>
        <taxon>Fungi</taxon>
        <taxon>Dikarya</taxon>
        <taxon>Ascomycota</taxon>
        <taxon>Saccharomycotina</taxon>
        <taxon>Lipomycetes</taxon>
        <taxon>Lipomycetales</taxon>
        <taxon>Lipomycetaceae</taxon>
        <taxon>Lipomyces</taxon>
    </lineage>
</organism>
<feature type="transmembrane region" description="Helical" evidence="10">
    <location>
        <begin position="768"/>
        <end position="785"/>
    </location>
</feature>
<dbReference type="NCBIfam" id="TIGR00728">
    <property type="entry name" value="OPT_sfam"/>
    <property type="match status" value="1"/>
</dbReference>
<gene>
    <name evidence="11" type="ORF">LIPSTDRAFT_244400</name>
</gene>
<dbReference type="Proteomes" id="UP000094385">
    <property type="component" value="Unassembled WGS sequence"/>
</dbReference>
<feature type="transmembrane region" description="Helical" evidence="10">
    <location>
        <begin position="161"/>
        <end position="179"/>
    </location>
</feature>
<evidence type="ECO:0000256" key="4">
    <source>
        <dbReference type="ARBA" id="ARBA00022692"/>
    </source>
</evidence>
<evidence type="ECO:0008006" key="13">
    <source>
        <dbReference type="Google" id="ProtNLM"/>
    </source>
</evidence>
<feature type="transmembrane region" description="Helical" evidence="10">
    <location>
        <begin position="570"/>
        <end position="590"/>
    </location>
</feature>